<evidence type="ECO:0000313" key="8">
    <source>
        <dbReference type="Proteomes" id="UP001165427"/>
    </source>
</evidence>
<dbReference type="SUPFAM" id="SSF52540">
    <property type="entry name" value="P-loop containing nucleoside triphosphate hydrolases"/>
    <property type="match status" value="1"/>
</dbReference>
<accession>A0AA41R4D4</accession>
<organism evidence="7 8">
    <name type="scientific">Desulfatitalea alkaliphila</name>
    <dbReference type="NCBI Taxonomy" id="2929485"/>
    <lineage>
        <taxon>Bacteria</taxon>
        <taxon>Pseudomonadati</taxon>
        <taxon>Thermodesulfobacteriota</taxon>
        <taxon>Desulfobacteria</taxon>
        <taxon>Desulfobacterales</taxon>
        <taxon>Desulfosarcinaceae</taxon>
        <taxon>Desulfatitalea</taxon>
    </lineage>
</organism>
<keyword evidence="6" id="KW-0378">Hydrolase</keyword>
<dbReference type="PANTHER" id="PTHR23264">
    <property type="entry name" value="NUCLEOTIDE-BINDING PROTEIN NBP35 YEAST -RELATED"/>
    <property type="match status" value="1"/>
</dbReference>
<dbReference type="GO" id="GO:0016887">
    <property type="term" value="F:ATP hydrolysis activity"/>
    <property type="evidence" value="ECO:0007669"/>
    <property type="project" value="UniProtKB-UniRule"/>
</dbReference>
<evidence type="ECO:0000256" key="2">
    <source>
        <dbReference type="ARBA" id="ARBA00022741"/>
    </source>
</evidence>
<keyword evidence="3 6" id="KW-0067">ATP-binding</keyword>
<dbReference type="InterPro" id="IPR019591">
    <property type="entry name" value="Mrp/NBP35_ATP-bd"/>
</dbReference>
<dbReference type="PROSITE" id="PS01215">
    <property type="entry name" value="MRP"/>
    <property type="match status" value="1"/>
</dbReference>
<evidence type="ECO:0000313" key="7">
    <source>
        <dbReference type="EMBL" id="MCJ8501727.1"/>
    </source>
</evidence>
<dbReference type="InterPro" id="IPR033756">
    <property type="entry name" value="YlxH/NBP35"/>
</dbReference>
<evidence type="ECO:0000256" key="1">
    <source>
        <dbReference type="ARBA" id="ARBA00022723"/>
    </source>
</evidence>
<evidence type="ECO:0000256" key="3">
    <source>
        <dbReference type="ARBA" id="ARBA00022840"/>
    </source>
</evidence>
<comment type="similarity">
    <text evidence="6">Belongs to the Mrp/NBP35 ATP-binding proteins family.</text>
</comment>
<dbReference type="Gene3D" id="3.40.50.300">
    <property type="entry name" value="P-loop containing nucleotide triphosphate hydrolases"/>
    <property type="match status" value="1"/>
</dbReference>
<dbReference type="CDD" id="cd02037">
    <property type="entry name" value="Mrp_NBP35"/>
    <property type="match status" value="1"/>
</dbReference>
<protein>
    <recommendedName>
        <fullName evidence="6">Iron-sulfur cluster carrier protein</fullName>
    </recommendedName>
</protein>
<dbReference type="HAMAP" id="MF_02040">
    <property type="entry name" value="Mrp_NBP35"/>
    <property type="match status" value="1"/>
</dbReference>
<dbReference type="GO" id="GO:0005524">
    <property type="term" value="F:ATP binding"/>
    <property type="evidence" value="ECO:0007669"/>
    <property type="project" value="UniProtKB-UniRule"/>
</dbReference>
<dbReference type="GO" id="GO:0005829">
    <property type="term" value="C:cytosol"/>
    <property type="evidence" value="ECO:0007669"/>
    <property type="project" value="TreeGrafter"/>
</dbReference>
<keyword evidence="5 6" id="KW-0411">Iron-sulfur</keyword>
<comment type="subunit">
    <text evidence="6">Homodimer.</text>
</comment>
<dbReference type="InterPro" id="IPR000808">
    <property type="entry name" value="Mrp-like_CS"/>
</dbReference>
<evidence type="ECO:0000256" key="4">
    <source>
        <dbReference type="ARBA" id="ARBA00023004"/>
    </source>
</evidence>
<evidence type="ECO:0000256" key="6">
    <source>
        <dbReference type="HAMAP-Rule" id="MF_02040"/>
    </source>
</evidence>
<dbReference type="GO" id="GO:0051536">
    <property type="term" value="F:iron-sulfur cluster binding"/>
    <property type="evidence" value="ECO:0007669"/>
    <property type="project" value="UniProtKB-UniRule"/>
</dbReference>
<comment type="function">
    <text evidence="6">Binds and transfers iron-sulfur (Fe-S) clusters to target apoproteins. Can hydrolyze ATP.</text>
</comment>
<comment type="caution">
    <text evidence="7">The sequence shown here is derived from an EMBL/GenBank/DDBJ whole genome shotgun (WGS) entry which is preliminary data.</text>
</comment>
<proteinExistence type="inferred from homology"/>
<keyword evidence="8" id="KW-1185">Reference proteome</keyword>
<evidence type="ECO:0000256" key="5">
    <source>
        <dbReference type="ARBA" id="ARBA00023014"/>
    </source>
</evidence>
<gene>
    <name evidence="7" type="ORF">MRX98_14180</name>
</gene>
<dbReference type="GO" id="GO:0046872">
    <property type="term" value="F:metal ion binding"/>
    <property type="evidence" value="ECO:0007669"/>
    <property type="project" value="UniProtKB-KW"/>
</dbReference>
<dbReference type="FunFam" id="3.40.50.300:FF:001119">
    <property type="entry name" value="Iron-sulfur cluster carrier protein"/>
    <property type="match status" value="1"/>
</dbReference>
<feature type="binding site" evidence="6">
    <location>
        <begin position="41"/>
        <end position="48"/>
    </location>
    <ligand>
        <name>ATP</name>
        <dbReference type="ChEBI" id="CHEBI:30616"/>
    </ligand>
</feature>
<dbReference type="Pfam" id="PF10609">
    <property type="entry name" value="ParA"/>
    <property type="match status" value="1"/>
</dbReference>
<keyword evidence="2 6" id="KW-0547">Nucleotide-binding</keyword>
<dbReference type="GO" id="GO:0016226">
    <property type="term" value="P:iron-sulfur cluster assembly"/>
    <property type="evidence" value="ECO:0007669"/>
    <property type="project" value="InterPro"/>
</dbReference>
<keyword evidence="4 6" id="KW-0408">Iron</keyword>
<dbReference type="RefSeq" id="WP_246910686.1">
    <property type="nucleotide sequence ID" value="NZ_JALJRB010000016.1"/>
</dbReference>
<keyword evidence="1 6" id="KW-0479">Metal-binding</keyword>
<reference evidence="7" key="1">
    <citation type="submission" date="2022-04" db="EMBL/GenBank/DDBJ databases">
        <title>Desulfatitalea alkaliphila sp. nov., a novel anaerobic sulfate-reducing bacterium isolated from terrestrial mud volcano, Taman Peninsula, Russia.</title>
        <authorList>
            <person name="Khomyakova M.A."/>
            <person name="Merkel A.Y."/>
            <person name="Slobodkin A.I."/>
        </authorList>
    </citation>
    <scope>NUCLEOTIDE SEQUENCE</scope>
    <source>
        <strain evidence="7">M08but</strain>
    </source>
</reference>
<dbReference type="GO" id="GO:0140663">
    <property type="term" value="F:ATP-dependent FeS chaperone activity"/>
    <property type="evidence" value="ECO:0007669"/>
    <property type="project" value="InterPro"/>
</dbReference>
<dbReference type="Proteomes" id="UP001165427">
    <property type="component" value="Unassembled WGS sequence"/>
</dbReference>
<name>A0AA41R4D4_9BACT</name>
<dbReference type="EMBL" id="JALJRB010000016">
    <property type="protein sequence ID" value="MCJ8501727.1"/>
    <property type="molecule type" value="Genomic_DNA"/>
</dbReference>
<dbReference type="InterPro" id="IPR027417">
    <property type="entry name" value="P-loop_NTPase"/>
</dbReference>
<dbReference type="PANTHER" id="PTHR23264:SF19">
    <property type="entry name" value="CYTOSOLIC FE-S CLUSTER ASSEMBLY FACTOR NUBP2"/>
    <property type="match status" value="1"/>
</dbReference>
<dbReference type="AlphaFoldDB" id="A0AA41R4D4"/>
<sequence length="279" mass="29440">MVDIHDSVGAAKQQANPQLALEEAVKAALARIKHKFVVMSGKGGVGKTSTSVNLAMALAGQGAKVGLVDVDLHGPDVPRMLGFSGVLDVDAEKRIIPLRYNDNLSAVSVESLIAGKDSAIIWRGPVKHSVIQQFIGLVNWGDLDYLVIDAPPGTGDEPLTVAQSINDARAIIVTTPQEVSLADVRKSINFCQKVNMAIFGIVENMSGFTCPHCNEMVDLFGVGGGERTASAMGLPFLGRIPFDPRIVACGDAGISFQEKYPDTPVAKAYAAIAEKVMAG</sequence>